<evidence type="ECO:0000256" key="4">
    <source>
        <dbReference type="ARBA" id="ARBA00022837"/>
    </source>
</evidence>
<keyword evidence="3" id="KW-0677">Repeat</keyword>
<dbReference type="GeneID" id="104962454"/>
<dbReference type="GO" id="GO:0005509">
    <property type="term" value="F:calcium ion binding"/>
    <property type="evidence" value="ECO:0007669"/>
    <property type="project" value="InterPro"/>
</dbReference>
<keyword evidence="7" id="KW-1185">Reference proteome</keyword>
<reference evidence="8" key="1">
    <citation type="submission" date="2025-08" db="UniProtKB">
        <authorList>
            <consortium name="RefSeq"/>
        </authorList>
    </citation>
    <scope>IDENTIFICATION</scope>
    <source>
        <tissue evidence="8">Muscle</tissue>
    </source>
</reference>
<dbReference type="InterPro" id="IPR018247">
    <property type="entry name" value="EF_Hand_1_Ca_BS"/>
</dbReference>
<dbReference type="Gene3D" id="1.10.238.10">
    <property type="entry name" value="EF-hand"/>
    <property type="match status" value="1"/>
</dbReference>
<dbReference type="SMART" id="SM01394">
    <property type="entry name" value="S_100"/>
    <property type="match status" value="1"/>
</dbReference>
<dbReference type="InterPro" id="IPR011992">
    <property type="entry name" value="EF-hand-dom_pair"/>
</dbReference>
<dbReference type="GO" id="GO:0046914">
    <property type="term" value="F:transition metal ion binding"/>
    <property type="evidence" value="ECO:0007669"/>
    <property type="project" value="InterPro"/>
</dbReference>
<dbReference type="PROSITE" id="PS00303">
    <property type="entry name" value="S100_CABP"/>
    <property type="match status" value="1"/>
</dbReference>
<dbReference type="PROSITE" id="PS00018">
    <property type="entry name" value="EF_HAND_1"/>
    <property type="match status" value="1"/>
</dbReference>
<gene>
    <name evidence="8" type="primary">LOC104962454</name>
</gene>
<dbReference type="AlphaFoldDB" id="A0A6I9PM19"/>
<evidence type="ECO:0000313" key="8">
    <source>
        <dbReference type="RefSeq" id="XP_010789192.1"/>
    </source>
</evidence>
<evidence type="ECO:0000256" key="5">
    <source>
        <dbReference type="RuleBase" id="RU361184"/>
    </source>
</evidence>
<evidence type="ECO:0000259" key="6">
    <source>
        <dbReference type="PROSITE" id="PS50222"/>
    </source>
</evidence>
<dbReference type="Pfam" id="PF01023">
    <property type="entry name" value="S_100"/>
    <property type="match status" value="1"/>
</dbReference>
<evidence type="ECO:0000313" key="7">
    <source>
        <dbReference type="Proteomes" id="UP000504611"/>
    </source>
</evidence>
<dbReference type="SMART" id="SM00054">
    <property type="entry name" value="EFh"/>
    <property type="match status" value="1"/>
</dbReference>
<dbReference type="InterPro" id="IPR002048">
    <property type="entry name" value="EF_hand_dom"/>
</dbReference>
<dbReference type="OrthoDB" id="8881129at2759"/>
<protein>
    <recommendedName>
        <fullName evidence="5">Protein S100</fullName>
    </recommendedName>
    <alternativeName>
        <fullName evidence="5">S100 calcium-binding protein</fullName>
    </alternativeName>
</protein>
<proteinExistence type="inferred from homology"/>
<dbReference type="PANTHER" id="PTHR11639">
    <property type="entry name" value="S100 CALCIUM-BINDING PROTEIN"/>
    <property type="match status" value="1"/>
</dbReference>
<sequence>MSDVQNAMALLIGSFSKYAGREGDNNTLSKAELKELLHNEFGDLLGKATDKAAVDRLFEGLDTNKDNSVDFKEFIHMVTCLTVMCHGHFTKK</sequence>
<organism evidence="7 8">
    <name type="scientific">Notothenia coriiceps</name>
    <name type="common">black rockcod</name>
    <dbReference type="NCBI Taxonomy" id="8208"/>
    <lineage>
        <taxon>Eukaryota</taxon>
        <taxon>Metazoa</taxon>
        <taxon>Chordata</taxon>
        <taxon>Craniata</taxon>
        <taxon>Vertebrata</taxon>
        <taxon>Euteleostomi</taxon>
        <taxon>Actinopterygii</taxon>
        <taxon>Neopterygii</taxon>
        <taxon>Teleostei</taxon>
        <taxon>Neoteleostei</taxon>
        <taxon>Acanthomorphata</taxon>
        <taxon>Eupercaria</taxon>
        <taxon>Perciformes</taxon>
        <taxon>Notothenioidei</taxon>
        <taxon>Nototheniidae</taxon>
        <taxon>Notothenia</taxon>
    </lineage>
</organism>
<dbReference type="PANTHER" id="PTHR11639:SF118">
    <property type="entry name" value="PROTEIN S100"/>
    <property type="match status" value="1"/>
</dbReference>
<evidence type="ECO:0000256" key="1">
    <source>
        <dbReference type="ARBA" id="ARBA00007323"/>
    </source>
</evidence>
<keyword evidence="4 5" id="KW-0106">Calcium</keyword>
<name>A0A6I9PM19_9TELE</name>
<dbReference type="CDD" id="cd00213">
    <property type="entry name" value="S-100"/>
    <property type="match status" value="1"/>
</dbReference>
<dbReference type="GO" id="GO:0048306">
    <property type="term" value="F:calcium-dependent protein binding"/>
    <property type="evidence" value="ECO:0007669"/>
    <property type="project" value="TreeGrafter"/>
</dbReference>
<dbReference type="GO" id="GO:0005737">
    <property type="term" value="C:cytoplasm"/>
    <property type="evidence" value="ECO:0007669"/>
    <property type="project" value="TreeGrafter"/>
</dbReference>
<feature type="domain" description="EF-hand" evidence="6">
    <location>
        <begin position="49"/>
        <end position="84"/>
    </location>
</feature>
<keyword evidence="2 5" id="KW-0479">Metal-binding</keyword>
<dbReference type="InterPro" id="IPR001751">
    <property type="entry name" value="S100/CaBP7/8-like_CS"/>
</dbReference>
<evidence type="ECO:0000256" key="3">
    <source>
        <dbReference type="ARBA" id="ARBA00022737"/>
    </source>
</evidence>
<dbReference type="InterPro" id="IPR034325">
    <property type="entry name" value="S-100_dom"/>
</dbReference>
<dbReference type="Proteomes" id="UP000504611">
    <property type="component" value="Unplaced"/>
</dbReference>
<comment type="similarity">
    <text evidence="1 5">Belongs to the S-100 family.</text>
</comment>
<evidence type="ECO:0000256" key="2">
    <source>
        <dbReference type="ARBA" id="ARBA00022723"/>
    </source>
</evidence>
<dbReference type="SUPFAM" id="SSF47473">
    <property type="entry name" value="EF-hand"/>
    <property type="match status" value="1"/>
</dbReference>
<dbReference type="KEGG" id="ncc:104962454"/>
<dbReference type="RefSeq" id="XP_010789192.1">
    <property type="nucleotide sequence ID" value="XM_010790890.1"/>
</dbReference>
<dbReference type="InterPro" id="IPR013787">
    <property type="entry name" value="S100_Ca-bd_sub"/>
</dbReference>
<accession>A0A6I9PM19</accession>
<dbReference type="PROSITE" id="PS50222">
    <property type="entry name" value="EF_HAND_2"/>
    <property type="match status" value="1"/>
</dbReference>